<keyword evidence="2" id="KW-0548">Nucleotidyltransferase</keyword>
<evidence type="ECO:0000313" key="4">
    <source>
        <dbReference type="EMBL" id="KKU01310.1"/>
    </source>
</evidence>
<dbReference type="Proteomes" id="UP000034078">
    <property type="component" value="Unassembled WGS sequence"/>
</dbReference>
<dbReference type="GO" id="GO:0016779">
    <property type="term" value="F:nucleotidyltransferase activity"/>
    <property type="evidence" value="ECO:0007669"/>
    <property type="project" value="UniProtKB-KW"/>
</dbReference>
<evidence type="ECO:0000313" key="5">
    <source>
        <dbReference type="Proteomes" id="UP000034078"/>
    </source>
</evidence>
<dbReference type="Gene3D" id="3.40.50.620">
    <property type="entry name" value="HUPs"/>
    <property type="match status" value="1"/>
</dbReference>
<reference evidence="4 5" key="1">
    <citation type="journal article" date="2015" name="Nature">
        <title>rRNA introns, odd ribosomes, and small enigmatic genomes across a large radiation of phyla.</title>
        <authorList>
            <person name="Brown C.T."/>
            <person name="Hug L.A."/>
            <person name="Thomas B.C."/>
            <person name="Sharon I."/>
            <person name="Castelle C.J."/>
            <person name="Singh A."/>
            <person name="Wilkins M.J."/>
            <person name="Williams K.H."/>
            <person name="Banfield J.F."/>
        </authorList>
    </citation>
    <scope>NUCLEOTIDE SEQUENCE [LARGE SCALE GENOMIC DNA]</scope>
</reference>
<dbReference type="SUPFAM" id="SSF52374">
    <property type="entry name" value="Nucleotidylyl transferase"/>
    <property type="match status" value="1"/>
</dbReference>
<comment type="caution">
    <text evidence="4">The sequence shown here is derived from an EMBL/GenBank/DDBJ whole genome shotgun (WGS) entry which is preliminary data.</text>
</comment>
<dbReference type="NCBIfam" id="TIGR00125">
    <property type="entry name" value="cyt_tran_rel"/>
    <property type="match status" value="1"/>
</dbReference>
<evidence type="ECO:0000259" key="3">
    <source>
        <dbReference type="Pfam" id="PF01467"/>
    </source>
</evidence>
<dbReference type="PANTHER" id="PTHR21342:SF0">
    <property type="entry name" value="BIFUNCTIONAL NMN ADENYLYLTRANSFERASE_NUDIX HYDROLASE"/>
    <property type="match status" value="1"/>
</dbReference>
<dbReference type="PANTHER" id="PTHR21342">
    <property type="entry name" value="PHOSPHOPANTETHEINE ADENYLYLTRANSFERASE"/>
    <property type="match status" value="1"/>
</dbReference>
<sequence>MEKELTQKTYYVFLGRFCPFHLGHQKTINAMIVRHGIDNIIVMIGSSNAYNSRTPYTYEDRKAMIKAVYPGILVIPIPDSNPSLIHFDGTGNSLWLAGIKKIESEMKAHFIFYGGSVEDLEVLSQSFETAILVERDQPENGISATRVRQALDTGDEVTLGLLLDPKVLPLTISGFTRFKST</sequence>
<dbReference type="InterPro" id="IPR004821">
    <property type="entry name" value="Cyt_trans-like"/>
</dbReference>
<accession>A0A837IFQ2</accession>
<keyword evidence="1" id="KW-0808">Transferase</keyword>
<proteinExistence type="predicted"/>
<evidence type="ECO:0000256" key="1">
    <source>
        <dbReference type="ARBA" id="ARBA00022679"/>
    </source>
</evidence>
<evidence type="ECO:0000256" key="2">
    <source>
        <dbReference type="ARBA" id="ARBA00022695"/>
    </source>
</evidence>
<feature type="domain" description="Cytidyltransferase-like" evidence="3">
    <location>
        <begin position="12"/>
        <end position="149"/>
    </location>
</feature>
<organism evidence="4 5">
    <name type="scientific">Candidatus Collierbacteria bacterium GW2011_GWB2_45_17</name>
    <dbReference type="NCBI Taxonomy" id="1618388"/>
    <lineage>
        <taxon>Bacteria</taxon>
        <taxon>Candidatus Collieribacteriota</taxon>
    </lineage>
</organism>
<protein>
    <recommendedName>
        <fullName evidence="3">Cytidyltransferase-like domain-containing protein</fullName>
    </recommendedName>
</protein>
<dbReference type="EMBL" id="LCKO01000001">
    <property type="protein sequence ID" value="KKU01310.1"/>
    <property type="molecule type" value="Genomic_DNA"/>
</dbReference>
<dbReference type="InterPro" id="IPR014729">
    <property type="entry name" value="Rossmann-like_a/b/a_fold"/>
</dbReference>
<dbReference type="AlphaFoldDB" id="A0A837IFQ2"/>
<gene>
    <name evidence="4" type="ORF">UX01_C0001G0154</name>
</gene>
<dbReference type="Pfam" id="PF01467">
    <property type="entry name" value="CTP_transf_like"/>
    <property type="match status" value="1"/>
</dbReference>
<name>A0A837IFQ2_9BACT</name>